<dbReference type="Pfam" id="PF04138">
    <property type="entry name" value="GtrA_DPMS_TM"/>
    <property type="match status" value="1"/>
</dbReference>
<keyword evidence="3 6" id="KW-0812">Transmembrane</keyword>
<comment type="similarity">
    <text evidence="2">Belongs to the GtrA family.</text>
</comment>
<sequence>MSTPQPTLASRARREAVMAFRFALVGIAATLTHSAVALGLHGAGILPALAANLAGFLTAFAVSFTGHHFWSFADLRGAGDTAARMRKFFLLAVAGFLINSGTLLGWLELTDWPESLGILVSIAIVPALSFLGARFWAFKAAAVPPAN</sequence>
<keyword evidence="4 6" id="KW-1133">Transmembrane helix</keyword>
<feature type="transmembrane region" description="Helical" evidence="6">
    <location>
        <begin position="45"/>
        <end position="67"/>
    </location>
</feature>
<dbReference type="EMBL" id="FRBW01000004">
    <property type="protein sequence ID" value="SHN00341.1"/>
    <property type="molecule type" value="Genomic_DNA"/>
</dbReference>
<dbReference type="InterPro" id="IPR051401">
    <property type="entry name" value="GtrA_CellWall_Glycosyl"/>
</dbReference>
<evidence type="ECO:0000313" key="9">
    <source>
        <dbReference type="Proteomes" id="UP000186002"/>
    </source>
</evidence>
<dbReference type="RefSeq" id="WP_208980153.1">
    <property type="nucleotide sequence ID" value="NZ_FRBW01000004.1"/>
</dbReference>
<evidence type="ECO:0000256" key="1">
    <source>
        <dbReference type="ARBA" id="ARBA00004141"/>
    </source>
</evidence>
<evidence type="ECO:0000256" key="2">
    <source>
        <dbReference type="ARBA" id="ARBA00009399"/>
    </source>
</evidence>
<evidence type="ECO:0000313" key="8">
    <source>
        <dbReference type="EMBL" id="SHN00341.1"/>
    </source>
</evidence>
<gene>
    <name evidence="8" type="ORF">SAMN05444272_3775</name>
</gene>
<feature type="transmembrane region" description="Helical" evidence="6">
    <location>
        <begin position="20"/>
        <end position="39"/>
    </location>
</feature>
<feature type="transmembrane region" description="Helical" evidence="6">
    <location>
        <begin position="115"/>
        <end position="137"/>
    </location>
</feature>
<evidence type="ECO:0000259" key="7">
    <source>
        <dbReference type="Pfam" id="PF04138"/>
    </source>
</evidence>
<dbReference type="STRING" id="735517.SAMN05444272_3775"/>
<dbReference type="Proteomes" id="UP000186002">
    <property type="component" value="Unassembled WGS sequence"/>
</dbReference>
<dbReference type="PANTHER" id="PTHR38459:SF1">
    <property type="entry name" value="PROPHAGE BACTOPRENOL-LINKED GLUCOSE TRANSLOCASE HOMOLOG"/>
    <property type="match status" value="1"/>
</dbReference>
<dbReference type="AlphaFoldDB" id="A0A1M7NA13"/>
<dbReference type="GO" id="GO:0000271">
    <property type="term" value="P:polysaccharide biosynthetic process"/>
    <property type="evidence" value="ECO:0007669"/>
    <property type="project" value="InterPro"/>
</dbReference>
<reference evidence="8 9" key="1">
    <citation type="submission" date="2016-11" db="EMBL/GenBank/DDBJ databases">
        <authorList>
            <person name="Jaros S."/>
            <person name="Januszkiewicz K."/>
            <person name="Wedrychowicz H."/>
        </authorList>
    </citation>
    <scope>NUCLEOTIDE SEQUENCE [LARGE SCALE GENOMIC DNA]</scope>
    <source>
        <strain evidence="8 9">DSM 22153</strain>
    </source>
</reference>
<dbReference type="PANTHER" id="PTHR38459">
    <property type="entry name" value="PROPHAGE BACTOPRENOL-LINKED GLUCOSE TRANSLOCASE HOMOLOG"/>
    <property type="match status" value="1"/>
</dbReference>
<keyword evidence="5 6" id="KW-0472">Membrane</keyword>
<name>A0A1M7NA13_9HYPH</name>
<accession>A0A1M7NA13</accession>
<evidence type="ECO:0000256" key="4">
    <source>
        <dbReference type="ARBA" id="ARBA00022989"/>
    </source>
</evidence>
<keyword evidence="9" id="KW-1185">Reference proteome</keyword>
<evidence type="ECO:0000256" key="5">
    <source>
        <dbReference type="ARBA" id="ARBA00023136"/>
    </source>
</evidence>
<feature type="domain" description="GtrA/DPMS transmembrane" evidence="7">
    <location>
        <begin position="21"/>
        <end position="138"/>
    </location>
</feature>
<feature type="transmembrane region" description="Helical" evidence="6">
    <location>
        <begin position="88"/>
        <end position="109"/>
    </location>
</feature>
<protein>
    <submittedName>
        <fullName evidence="8">Putative flippase GtrA (Transmembrane translocase of bactoprenol-linked glucose)</fullName>
    </submittedName>
</protein>
<dbReference type="InterPro" id="IPR007267">
    <property type="entry name" value="GtrA_DPMS_TM"/>
</dbReference>
<evidence type="ECO:0000256" key="6">
    <source>
        <dbReference type="SAM" id="Phobius"/>
    </source>
</evidence>
<evidence type="ECO:0000256" key="3">
    <source>
        <dbReference type="ARBA" id="ARBA00022692"/>
    </source>
</evidence>
<organism evidence="8 9">
    <name type="scientific">Roseibium suaedae</name>
    <dbReference type="NCBI Taxonomy" id="735517"/>
    <lineage>
        <taxon>Bacteria</taxon>
        <taxon>Pseudomonadati</taxon>
        <taxon>Pseudomonadota</taxon>
        <taxon>Alphaproteobacteria</taxon>
        <taxon>Hyphomicrobiales</taxon>
        <taxon>Stappiaceae</taxon>
        <taxon>Roseibium</taxon>
    </lineage>
</organism>
<dbReference type="GO" id="GO:0005886">
    <property type="term" value="C:plasma membrane"/>
    <property type="evidence" value="ECO:0007669"/>
    <property type="project" value="TreeGrafter"/>
</dbReference>
<proteinExistence type="inferred from homology"/>
<comment type="subcellular location">
    <subcellularLocation>
        <location evidence="1">Membrane</location>
        <topology evidence="1">Multi-pass membrane protein</topology>
    </subcellularLocation>
</comment>